<dbReference type="SMART" id="SM00304">
    <property type="entry name" value="HAMP"/>
    <property type="match status" value="1"/>
</dbReference>
<keyword evidence="3" id="KW-0145">Chemotaxis</keyword>
<dbReference type="Pfam" id="PF01590">
    <property type="entry name" value="GAF"/>
    <property type="match status" value="2"/>
</dbReference>
<evidence type="ECO:0000256" key="8">
    <source>
        <dbReference type="SAM" id="Phobius"/>
    </source>
</evidence>
<organism evidence="11 12">
    <name type="scientific">Candidatus Thermofonsia Clade 1 bacterium</name>
    <dbReference type="NCBI Taxonomy" id="2364210"/>
    <lineage>
        <taxon>Bacteria</taxon>
        <taxon>Bacillati</taxon>
        <taxon>Chloroflexota</taxon>
        <taxon>Candidatus Thermofontia</taxon>
        <taxon>Candidatus Thermofonsia Clade 1</taxon>
    </lineage>
</organism>
<keyword evidence="5 8" id="KW-1133">Transmembrane helix</keyword>
<dbReference type="GO" id="GO:0007165">
    <property type="term" value="P:signal transduction"/>
    <property type="evidence" value="ECO:0007669"/>
    <property type="project" value="InterPro"/>
</dbReference>
<dbReference type="InterPro" id="IPR029016">
    <property type="entry name" value="GAF-like_dom_sf"/>
</dbReference>
<dbReference type="InterPro" id="IPR016132">
    <property type="entry name" value="Phyto_chromo_attachment"/>
</dbReference>
<comment type="caution">
    <text evidence="11">The sequence shown here is derived from an EMBL/GenBank/DDBJ whole genome shotgun (WGS) entry which is preliminary data.</text>
</comment>
<dbReference type="EMBL" id="PGTM01000297">
    <property type="protein sequence ID" value="PJF34698.1"/>
    <property type="molecule type" value="Genomic_DNA"/>
</dbReference>
<evidence type="ECO:0000256" key="6">
    <source>
        <dbReference type="ARBA" id="ARBA00023136"/>
    </source>
</evidence>
<dbReference type="Pfam" id="PF02743">
    <property type="entry name" value="dCache_1"/>
    <property type="match status" value="1"/>
</dbReference>
<evidence type="ECO:0000313" key="11">
    <source>
        <dbReference type="EMBL" id="PJF34698.1"/>
    </source>
</evidence>
<evidence type="ECO:0000256" key="7">
    <source>
        <dbReference type="SAM" id="Coils"/>
    </source>
</evidence>
<dbReference type="Gene3D" id="1.10.8.500">
    <property type="entry name" value="HAMP domain in histidine kinase"/>
    <property type="match status" value="1"/>
</dbReference>
<dbReference type="PROSITE" id="PS50885">
    <property type="entry name" value="HAMP"/>
    <property type="match status" value="1"/>
</dbReference>
<evidence type="ECO:0000256" key="3">
    <source>
        <dbReference type="ARBA" id="ARBA00022500"/>
    </source>
</evidence>
<feature type="non-terminal residue" evidence="11">
    <location>
        <position position="762"/>
    </location>
</feature>
<proteinExistence type="predicted"/>
<keyword evidence="4 8" id="KW-0812">Transmembrane</keyword>
<dbReference type="Gene3D" id="3.30.450.40">
    <property type="match status" value="2"/>
</dbReference>
<dbReference type="AlphaFoldDB" id="A0A2M8PAX3"/>
<evidence type="ECO:0000256" key="5">
    <source>
        <dbReference type="ARBA" id="ARBA00022989"/>
    </source>
</evidence>
<evidence type="ECO:0000256" key="2">
    <source>
        <dbReference type="ARBA" id="ARBA00022475"/>
    </source>
</evidence>
<evidence type="ECO:0000259" key="10">
    <source>
        <dbReference type="PROSITE" id="PS50885"/>
    </source>
</evidence>
<evidence type="ECO:0008006" key="13">
    <source>
        <dbReference type="Google" id="ProtNLM"/>
    </source>
</evidence>
<dbReference type="SUPFAM" id="SSF55781">
    <property type="entry name" value="GAF domain-like"/>
    <property type="match status" value="2"/>
</dbReference>
<accession>A0A2M8PAX3</accession>
<dbReference type="GO" id="GO:0006935">
    <property type="term" value="P:chemotaxis"/>
    <property type="evidence" value="ECO:0007669"/>
    <property type="project" value="UniProtKB-KW"/>
</dbReference>
<feature type="coiled-coil region" evidence="7">
    <location>
        <begin position="694"/>
        <end position="730"/>
    </location>
</feature>
<sequence>MGSQAQQPLRLRLRLKVRTQLIVIFSGLLLALVLVAFATAYALFEQSEYGLWSGRQRDAAQSVAIQVSNLIDQAQGILTAMAGIGQAALANNPLQAVLETNSALNELAIIAPDGRIIARAFRDSDALFANAESASSLEWFQKSLEMPQGLFYIGEVEPRVARAPTLLIATRAANGFMAAAVLNMGILNDIAARVRFGETGVAYIVEAEGPLVAHSDPAWREKLINLAGRPELPVVEDQPFIGRLSQLGDEAQAVHTSEYTNFKGEDVLGTTYVVEGTDLVVFVESAQSEIHAGQNRAFVLLTLALGMASLLAVVIVRQVIKRGIEVPIERLREGAQRVAQGDLTYQVPISYRDEIGEVTEAFNAMTDQLRERTLQKARQDIRLRAFYEVAARSGDIDTQLQAALEMGVTLLGLEIGSINQVDGSTSRVLYVHSTLAEAPQRGQRLPLSQAYCDLTYQTSGLVSVERMSNSPYREHPCYTAMRMETYVGVPLSVGGKRFGTLSFASRAPRQEPFTAFDKDFFLLMGEWVSGLLERKQSDQALLRRDAILAALAENVQQLLTAPSWEDGIQDILAHLGRATSASRVYIFQARRQGADWLADQRFEWCAEGIPPRLNRPELQGVNLSQLFPDRIGAILAGQPIGGAVRNLPERERAILERQQIVSILILPILIDGQLWGFIGFDECTGERTWDALEIELLRTVAADLSATIKRQQQERELRRSRERLLQIANNLQGAIYEFFVEGEVWRIGYITQGIYALAGITA</sequence>
<keyword evidence="2" id="KW-1003">Cell membrane</keyword>
<reference evidence="11 12" key="1">
    <citation type="submission" date="2017-11" db="EMBL/GenBank/DDBJ databases">
        <title>Evolution of Phototrophy in the Chloroflexi Phylum Driven by Horizontal Gene Transfer.</title>
        <authorList>
            <person name="Ward L.M."/>
            <person name="Hemp J."/>
            <person name="Shih P.M."/>
            <person name="Mcglynn S.E."/>
            <person name="Fischer W."/>
        </authorList>
    </citation>
    <scope>NUCLEOTIDE SEQUENCE [LARGE SCALE GENOMIC DNA]</scope>
    <source>
        <strain evidence="11">JP3_13</strain>
    </source>
</reference>
<dbReference type="Gene3D" id="3.30.450.20">
    <property type="entry name" value="PAS domain"/>
    <property type="match status" value="2"/>
</dbReference>
<evidence type="ECO:0000256" key="1">
    <source>
        <dbReference type="ARBA" id="ARBA00004651"/>
    </source>
</evidence>
<keyword evidence="7" id="KW-0175">Coiled coil</keyword>
<feature type="domain" description="Phytochrome chromophore attachment site" evidence="9">
    <location>
        <begin position="625"/>
        <end position="703"/>
    </location>
</feature>
<feature type="transmembrane region" description="Helical" evidence="8">
    <location>
        <begin position="21"/>
        <end position="44"/>
    </location>
</feature>
<dbReference type="Pfam" id="PF00672">
    <property type="entry name" value="HAMP"/>
    <property type="match status" value="1"/>
</dbReference>
<dbReference type="SUPFAM" id="SSF158472">
    <property type="entry name" value="HAMP domain-like"/>
    <property type="match status" value="1"/>
</dbReference>
<dbReference type="CDD" id="cd06225">
    <property type="entry name" value="HAMP"/>
    <property type="match status" value="1"/>
</dbReference>
<dbReference type="SMART" id="SM00065">
    <property type="entry name" value="GAF"/>
    <property type="match status" value="2"/>
</dbReference>
<dbReference type="Proteomes" id="UP000229681">
    <property type="component" value="Unassembled WGS sequence"/>
</dbReference>
<dbReference type="PANTHER" id="PTHR32089:SF112">
    <property type="entry name" value="LYSOZYME-LIKE PROTEIN-RELATED"/>
    <property type="match status" value="1"/>
</dbReference>
<dbReference type="PROSITE" id="PS50046">
    <property type="entry name" value="PHYTOCHROME_2"/>
    <property type="match status" value="1"/>
</dbReference>
<evidence type="ECO:0000313" key="12">
    <source>
        <dbReference type="Proteomes" id="UP000229681"/>
    </source>
</evidence>
<comment type="subcellular location">
    <subcellularLocation>
        <location evidence="1">Cell membrane</location>
        <topology evidence="1">Multi-pass membrane protein</topology>
    </subcellularLocation>
</comment>
<name>A0A2M8PAX3_9CHLR</name>
<gene>
    <name evidence="11" type="ORF">CUN49_14355</name>
</gene>
<evidence type="ECO:0000259" key="9">
    <source>
        <dbReference type="PROSITE" id="PS50046"/>
    </source>
</evidence>
<keyword evidence="6 8" id="KW-0472">Membrane</keyword>
<dbReference type="PANTHER" id="PTHR32089">
    <property type="entry name" value="METHYL-ACCEPTING CHEMOTAXIS PROTEIN MCPB"/>
    <property type="match status" value="1"/>
</dbReference>
<dbReference type="InterPro" id="IPR033479">
    <property type="entry name" value="dCache_1"/>
</dbReference>
<dbReference type="InterPro" id="IPR003018">
    <property type="entry name" value="GAF"/>
</dbReference>
<dbReference type="GO" id="GO:0005886">
    <property type="term" value="C:plasma membrane"/>
    <property type="evidence" value="ECO:0007669"/>
    <property type="project" value="UniProtKB-SubCell"/>
</dbReference>
<protein>
    <recommendedName>
        <fullName evidence="13">HAMP domain-containing protein</fullName>
    </recommendedName>
</protein>
<evidence type="ECO:0000256" key="4">
    <source>
        <dbReference type="ARBA" id="ARBA00022692"/>
    </source>
</evidence>
<feature type="domain" description="HAMP" evidence="10">
    <location>
        <begin position="322"/>
        <end position="374"/>
    </location>
</feature>
<dbReference type="InterPro" id="IPR003660">
    <property type="entry name" value="HAMP_dom"/>
</dbReference>